<dbReference type="InterPro" id="IPR049730">
    <property type="entry name" value="SNF2/RAD54-like_C"/>
</dbReference>
<dbReference type="InterPro" id="IPR014001">
    <property type="entry name" value="Helicase_ATP-bd"/>
</dbReference>
<organism evidence="6 7">
    <name type="scientific">Cohnella suwonensis</name>
    <dbReference type="NCBI Taxonomy" id="696072"/>
    <lineage>
        <taxon>Bacteria</taxon>
        <taxon>Bacillati</taxon>
        <taxon>Bacillota</taxon>
        <taxon>Bacilli</taxon>
        <taxon>Bacillales</taxon>
        <taxon>Paenibacillaceae</taxon>
        <taxon>Cohnella</taxon>
    </lineage>
</organism>
<dbReference type="RefSeq" id="WP_378082888.1">
    <property type="nucleotide sequence ID" value="NZ_JBHSMH010000077.1"/>
</dbReference>
<proteinExistence type="predicted"/>
<evidence type="ECO:0000256" key="2">
    <source>
        <dbReference type="PROSITE-ProRule" id="PRU00325"/>
    </source>
</evidence>
<dbReference type="InterPro" id="IPR027417">
    <property type="entry name" value="P-loop_NTPase"/>
</dbReference>
<dbReference type="PROSITE" id="PS51192">
    <property type="entry name" value="HELICASE_ATP_BIND_1"/>
    <property type="match status" value="1"/>
</dbReference>
<keyword evidence="1" id="KW-0378">Hydrolase</keyword>
<sequence>MSDQLTKRTIKQLCGSYSLERGEADYRAGKVKLESGDRPGSSYRAVIFGNNVEYVVHVRFIGGGDVEAHCSCPALDSYDKHCKHVAAALIAIQDERQASQAAASRSYIDDLMPDMDGIGLTPRSPKTARRDTGAASDAAISEDLLGLFAESPRRTNRTNKFFADRELLLVDFIVSPFPYGYRKYMLGVELKAGAKKTYAPGKIREFLDRLDRGEGYAFSKHFVYAPDKHSFLEADDAVLRKLADVRRQESMVRESSGAYSPFAAPAGGDRMLLVPPSAWAEIAPLLEKARNVKLEHDRTIYDGVRTTREPLPLRFRFDRTEEAPKHADTDTGGESYFLDVEGMDRLTVLEAYGMVLSEGTFHKMDGDRCRRLAELKKLLERSSGRSRIRIPRAQTEPFLHKVVPGLMSLGSVDVSQAVNERIFQAPLKAKLFLDRVRDRLLAGLEFHYGDIIVNPLEEGGNGRGADRILVRDSEREARILELMDESGFVRTESGYFMDEEEPEYEFLYRVVPQLETMLQVYATTAVKSRLYVPNSPPRIKVDSDEKTDWLDCKFEFEGIPQTEIRNVLRALGEKLKYYKLPGGAFVPLESRDYEEIVRFMNDVGAREADLTEDGMRLPVVRGLHLVDAERPGRSIVLGKSFRELLSRMRNPDSLDFPVPDSLAPVLRDYQKLGYQWLRTLAHYRFGGILADDMGLGKTLQSIAYLVSVLPEIRQSGMPAIIVCPASLTYNWRNELRRFAPEVRVAIADGSKTERTRALKRLAATDVLITSYPLLRRDVADYAGIAFHTLFLDEAQAFKNHYTQTAQAAKSLQAIHRFALTGTPVENAVEEVWSIYEVVFPGLFPDRKTFAEMSREAVARRIRPFLLRRMKTDVLAELPEKIESVQSSEMLPEQKKLYLAYLAKLRKETLKHLNEDRLFGLQSNRIKILAGITRLRQLCCHPALFVEDYEGSSAKFEQLLEILEECRASGKRALVFSQFTEMLKLIGRELGAQGVPFFYLDGETPSQERVEMSDRFNDGERDLFLVSLKAGGTGLNLTGADTVILYDLWWNPAVEQQAADRAHRMGQKNVVHVLRLLAQGTVEEKMHTIQQRKKNLVDEIVQP</sequence>
<evidence type="ECO:0000259" key="5">
    <source>
        <dbReference type="PROSITE" id="PS51194"/>
    </source>
</evidence>
<keyword evidence="2" id="KW-0863">Zinc-finger</keyword>
<dbReference type="SMART" id="SM00487">
    <property type="entry name" value="DEXDc"/>
    <property type="match status" value="1"/>
</dbReference>
<feature type="non-terminal residue" evidence="6">
    <location>
        <position position="1102"/>
    </location>
</feature>
<keyword evidence="2" id="KW-0479">Metal-binding</keyword>
<dbReference type="Gene3D" id="3.40.50.10810">
    <property type="entry name" value="Tandem AAA-ATPase domain"/>
    <property type="match status" value="1"/>
</dbReference>
<dbReference type="Gene3D" id="3.40.50.300">
    <property type="entry name" value="P-loop containing nucleotide triphosphate hydrolases"/>
    <property type="match status" value="1"/>
</dbReference>
<evidence type="ECO:0000256" key="1">
    <source>
        <dbReference type="ARBA" id="ARBA00022801"/>
    </source>
</evidence>
<dbReference type="InterPro" id="IPR000330">
    <property type="entry name" value="SNF2_N"/>
</dbReference>
<name>A0ABW0LYE9_9BACL</name>
<dbReference type="CDD" id="cd18793">
    <property type="entry name" value="SF2_C_SNF"/>
    <property type="match status" value="1"/>
</dbReference>
<dbReference type="SMART" id="SM00490">
    <property type="entry name" value="HELICc"/>
    <property type="match status" value="1"/>
</dbReference>
<evidence type="ECO:0000259" key="4">
    <source>
        <dbReference type="PROSITE" id="PS51192"/>
    </source>
</evidence>
<feature type="domain" description="Helicase ATP-binding" evidence="4">
    <location>
        <begin position="678"/>
        <end position="841"/>
    </location>
</feature>
<dbReference type="Pfam" id="PF04434">
    <property type="entry name" value="SWIM"/>
    <property type="match status" value="1"/>
</dbReference>
<feature type="domain" description="Helicase C-terminal" evidence="5">
    <location>
        <begin position="954"/>
        <end position="1102"/>
    </location>
</feature>
<feature type="domain" description="SWIM-type" evidence="3">
    <location>
        <begin position="54"/>
        <end position="93"/>
    </location>
</feature>
<evidence type="ECO:0000259" key="3">
    <source>
        <dbReference type="PROSITE" id="PS50966"/>
    </source>
</evidence>
<keyword evidence="2" id="KW-0862">Zinc</keyword>
<dbReference type="Pfam" id="PF08455">
    <property type="entry name" value="SNF2_assoc"/>
    <property type="match status" value="1"/>
</dbReference>
<reference evidence="7" key="1">
    <citation type="journal article" date="2019" name="Int. J. Syst. Evol. Microbiol.">
        <title>The Global Catalogue of Microorganisms (GCM) 10K type strain sequencing project: providing services to taxonomists for standard genome sequencing and annotation.</title>
        <authorList>
            <consortium name="The Broad Institute Genomics Platform"/>
            <consortium name="The Broad Institute Genome Sequencing Center for Infectious Disease"/>
            <person name="Wu L."/>
            <person name="Ma J."/>
        </authorList>
    </citation>
    <scope>NUCLEOTIDE SEQUENCE [LARGE SCALE GENOMIC DNA]</scope>
    <source>
        <strain evidence="7">CCUG 57113</strain>
    </source>
</reference>
<dbReference type="InterPro" id="IPR007527">
    <property type="entry name" value="Znf_SWIM"/>
</dbReference>
<dbReference type="PANTHER" id="PTHR10799">
    <property type="entry name" value="SNF2/RAD54 HELICASE FAMILY"/>
    <property type="match status" value="1"/>
</dbReference>
<accession>A0ABW0LYE9</accession>
<dbReference type="InterPro" id="IPR001650">
    <property type="entry name" value="Helicase_C-like"/>
</dbReference>
<dbReference type="InterPro" id="IPR013663">
    <property type="entry name" value="Helicase_SWF/SNF/SWI_bac"/>
</dbReference>
<comment type="caution">
    <text evidence="6">The sequence shown here is derived from an EMBL/GenBank/DDBJ whole genome shotgun (WGS) entry which is preliminary data.</text>
</comment>
<protein>
    <submittedName>
        <fullName evidence="6">SNF2 helicase associated domain-containing protein</fullName>
    </submittedName>
</protein>
<keyword evidence="7" id="KW-1185">Reference proteome</keyword>
<dbReference type="InterPro" id="IPR038718">
    <property type="entry name" value="SNF2-like_sf"/>
</dbReference>
<dbReference type="EMBL" id="JBHSMH010000077">
    <property type="protein sequence ID" value="MFC5470763.1"/>
    <property type="molecule type" value="Genomic_DNA"/>
</dbReference>
<evidence type="ECO:0000313" key="6">
    <source>
        <dbReference type="EMBL" id="MFC5470763.1"/>
    </source>
</evidence>
<dbReference type="Proteomes" id="UP001596105">
    <property type="component" value="Unassembled WGS sequence"/>
</dbReference>
<dbReference type="Pfam" id="PF00271">
    <property type="entry name" value="Helicase_C"/>
    <property type="match status" value="1"/>
</dbReference>
<gene>
    <name evidence="6" type="ORF">ACFPPD_18915</name>
</gene>
<dbReference type="PROSITE" id="PS51194">
    <property type="entry name" value="HELICASE_CTER"/>
    <property type="match status" value="1"/>
</dbReference>
<dbReference type="Pfam" id="PF00176">
    <property type="entry name" value="SNF2-rel_dom"/>
    <property type="match status" value="1"/>
</dbReference>
<evidence type="ECO:0000313" key="7">
    <source>
        <dbReference type="Proteomes" id="UP001596105"/>
    </source>
</evidence>
<dbReference type="SUPFAM" id="SSF52540">
    <property type="entry name" value="P-loop containing nucleoside triphosphate hydrolases"/>
    <property type="match status" value="2"/>
</dbReference>
<dbReference type="PROSITE" id="PS50966">
    <property type="entry name" value="ZF_SWIM"/>
    <property type="match status" value="1"/>
</dbReference>